<accession>A0ABP1FG48</accession>
<feature type="compositionally biased region" description="Polar residues" evidence="1">
    <location>
        <begin position="322"/>
        <end position="333"/>
    </location>
</feature>
<sequence>MGRDGLISLLVACIAASGICMANGAANGPPRAGGLYIMEAVNASFASAQQVTLSGLSPATAYMIGYPYRDAGELDTATLIQDPTFNPQNVWLGGPVGSLFGTGLNATAVLFLVNGSPEYDYPSSTLTLNITVISDPTALKFRDGIARQTYNNALNPNQFAKPVTVTAQVGAGGLLTNVALYLDVDQTQIVPASAPAPAPAQGNTITNNNNNGPGNSNVNNNNNGPGFTNTNNNYNGQGNTNTNTNNNYNGPGYTNNNNNGGGNTVTNTNNNGPGNTFTNNNNNGPVQATPTAGVASTTPSGTLLGFTTPSPPSPAPTPPTSMQGTTITNNNGPAGTPVPSTPGQTPAPGTYNMVTTTTDCTGTTVQYSWVPGMRGVSRNTNNNCG</sequence>
<evidence type="ECO:0000256" key="1">
    <source>
        <dbReference type="SAM" id="MobiDB-lite"/>
    </source>
</evidence>
<feature type="region of interest" description="Disordered" evidence="1">
    <location>
        <begin position="193"/>
        <end position="284"/>
    </location>
</feature>
<feature type="chain" id="PRO_5046339887" evidence="2">
    <location>
        <begin position="25"/>
        <end position="385"/>
    </location>
</feature>
<name>A0ABP1FG48_9CHLO</name>
<keyword evidence="2" id="KW-0732">Signal</keyword>
<proteinExistence type="predicted"/>
<reference evidence="3 4" key="1">
    <citation type="submission" date="2024-06" db="EMBL/GenBank/DDBJ databases">
        <authorList>
            <person name="Kraege A."/>
            <person name="Thomma B."/>
        </authorList>
    </citation>
    <scope>NUCLEOTIDE SEQUENCE [LARGE SCALE GENOMIC DNA]</scope>
</reference>
<feature type="signal peptide" evidence="2">
    <location>
        <begin position="1"/>
        <end position="24"/>
    </location>
</feature>
<gene>
    <name evidence="3" type="primary">g603</name>
    <name evidence="3" type="ORF">VP750_LOCUS529</name>
</gene>
<evidence type="ECO:0000313" key="3">
    <source>
        <dbReference type="EMBL" id="CAL5218870.1"/>
    </source>
</evidence>
<dbReference type="EMBL" id="CAXHTA020000001">
    <property type="protein sequence ID" value="CAL5218870.1"/>
    <property type="molecule type" value="Genomic_DNA"/>
</dbReference>
<protein>
    <submittedName>
        <fullName evidence="3">G603 protein</fullName>
    </submittedName>
</protein>
<keyword evidence="4" id="KW-1185">Reference proteome</keyword>
<feature type="compositionally biased region" description="Pro residues" evidence="1">
    <location>
        <begin position="309"/>
        <end position="319"/>
    </location>
</feature>
<comment type="caution">
    <text evidence="3">The sequence shown here is derived from an EMBL/GenBank/DDBJ whole genome shotgun (WGS) entry which is preliminary data.</text>
</comment>
<feature type="region of interest" description="Disordered" evidence="1">
    <location>
        <begin position="309"/>
        <end position="345"/>
    </location>
</feature>
<evidence type="ECO:0000256" key="2">
    <source>
        <dbReference type="SAM" id="SignalP"/>
    </source>
</evidence>
<dbReference type="Proteomes" id="UP001497392">
    <property type="component" value="Unassembled WGS sequence"/>
</dbReference>
<evidence type="ECO:0000313" key="4">
    <source>
        <dbReference type="Proteomes" id="UP001497392"/>
    </source>
</evidence>
<organism evidence="3 4">
    <name type="scientific">Coccomyxa viridis</name>
    <dbReference type="NCBI Taxonomy" id="1274662"/>
    <lineage>
        <taxon>Eukaryota</taxon>
        <taxon>Viridiplantae</taxon>
        <taxon>Chlorophyta</taxon>
        <taxon>core chlorophytes</taxon>
        <taxon>Trebouxiophyceae</taxon>
        <taxon>Trebouxiophyceae incertae sedis</taxon>
        <taxon>Coccomyxaceae</taxon>
        <taxon>Coccomyxa</taxon>
    </lineage>
</organism>